<keyword evidence="2" id="KW-1185">Reference proteome</keyword>
<reference evidence="1 2" key="1">
    <citation type="journal article" date="2021" name="bioRxiv">
        <title>Chromosome-scale and haplotype-resolved genome assembly of a tetraploid potato cultivar.</title>
        <authorList>
            <person name="Sun H."/>
            <person name="Jiao W.-B."/>
            <person name="Krause K."/>
            <person name="Campoy J.A."/>
            <person name="Goel M."/>
            <person name="Folz-Donahue K."/>
            <person name="Kukat C."/>
            <person name="Huettel B."/>
            <person name="Schneeberger K."/>
        </authorList>
    </citation>
    <scope>NUCLEOTIDE SEQUENCE [LARGE SCALE GENOMIC DNA]</scope>
    <source>
        <strain evidence="1">SolTubOtavaFocal</strain>
        <tissue evidence="1">Leaves</tissue>
    </source>
</reference>
<proteinExistence type="predicted"/>
<comment type="caution">
    <text evidence="1">The sequence shown here is derived from an EMBL/GenBank/DDBJ whole genome shotgun (WGS) entry which is preliminary data.</text>
</comment>
<name>A0ABQ7VYI8_SOLTU</name>
<evidence type="ECO:0000313" key="1">
    <source>
        <dbReference type="EMBL" id="KAH0773556.1"/>
    </source>
</evidence>
<protein>
    <submittedName>
        <fullName evidence="1">Uncharacterized protein</fullName>
    </submittedName>
</protein>
<dbReference type="EMBL" id="JAIVGD010000005">
    <property type="protein sequence ID" value="KAH0773556.1"/>
    <property type="molecule type" value="Genomic_DNA"/>
</dbReference>
<organism evidence="1 2">
    <name type="scientific">Solanum tuberosum</name>
    <name type="common">Potato</name>
    <dbReference type="NCBI Taxonomy" id="4113"/>
    <lineage>
        <taxon>Eukaryota</taxon>
        <taxon>Viridiplantae</taxon>
        <taxon>Streptophyta</taxon>
        <taxon>Embryophyta</taxon>
        <taxon>Tracheophyta</taxon>
        <taxon>Spermatophyta</taxon>
        <taxon>Magnoliopsida</taxon>
        <taxon>eudicotyledons</taxon>
        <taxon>Gunneridae</taxon>
        <taxon>Pentapetalae</taxon>
        <taxon>asterids</taxon>
        <taxon>lamiids</taxon>
        <taxon>Solanales</taxon>
        <taxon>Solanaceae</taxon>
        <taxon>Solanoideae</taxon>
        <taxon>Solaneae</taxon>
        <taxon>Solanum</taxon>
    </lineage>
</organism>
<dbReference type="Proteomes" id="UP000826656">
    <property type="component" value="Unassembled WGS sequence"/>
</dbReference>
<gene>
    <name evidence="1" type="ORF">KY290_010693</name>
</gene>
<evidence type="ECO:0000313" key="2">
    <source>
        <dbReference type="Proteomes" id="UP000826656"/>
    </source>
</evidence>
<sequence length="141" mass="16292">MDYGHVEATFLNRGVCTHSPILIQVNTRPPSRPKPFRLFKTILDHPDFSRILSVVWSGKVAGTRMFQLWSKLKALKMGLKDLNAYMASYTHEIHHARQSLEEQMVLNEIRKCSGVEEHVLKQKSRVNWTVGGEENTKYFHA</sequence>
<accession>A0ABQ7VYI8</accession>